<dbReference type="AlphaFoldDB" id="A0A067MMY5"/>
<keyword evidence="5 11" id="KW-1133">Transmembrane helix</keyword>
<proteinExistence type="inferred from homology"/>
<evidence type="ECO:0000256" key="5">
    <source>
        <dbReference type="ARBA" id="ARBA00022989"/>
    </source>
</evidence>
<keyword evidence="3" id="KW-0589">Pheromone response</keyword>
<evidence type="ECO:0000256" key="4">
    <source>
        <dbReference type="ARBA" id="ARBA00022692"/>
    </source>
</evidence>
<keyword evidence="8" id="KW-0675">Receptor</keyword>
<dbReference type="InterPro" id="IPR001499">
    <property type="entry name" value="GPCR_STE3"/>
</dbReference>
<protein>
    <submittedName>
        <fullName evidence="13">Uncharacterized protein</fullName>
    </submittedName>
</protein>
<evidence type="ECO:0000256" key="2">
    <source>
        <dbReference type="ARBA" id="ARBA00011085"/>
    </source>
</evidence>
<evidence type="ECO:0000256" key="1">
    <source>
        <dbReference type="ARBA" id="ARBA00004141"/>
    </source>
</evidence>
<dbReference type="PRINTS" id="PR00900">
    <property type="entry name" value="PHEROMONEAR"/>
</dbReference>
<evidence type="ECO:0000256" key="3">
    <source>
        <dbReference type="ARBA" id="ARBA00022507"/>
    </source>
</evidence>
<evidence type="ECO:0000256" key="6">
    <source>
        <dbReference type="ARBA" id="ARBA00023040"/>
    </source>
</evidence>
<dbReference type="PANTHER" id="PTHR28097:SF1">
    <property type="entry name" value="PHEROMONE A FACTOR RECEPTOR"/>
    <property type="match status" value="1"/>
</dbReference>
<evidence type="ECO:0000256" key="10">
    <source>
        <dbReference type="SAM" id="MobiDB-lite"/>
    </source>
</evidence>
<keyword evidence="7 11" id="KW-0472">Membrane</keyword>
<evidence type="ECO:0000313" key="13">
    <source>
        <dbReference type="EMBL" id="KDQ16884.1"/>
    </source>
</evidence>
<feature type="region of interest" description="Disordered" evidence="10">
    <location>
        <begin position="334"/>
        <end position="367"/>
    </location>
</feature>
<feature type="chain" id="PRO_5001644829" evidence="12">
    <location>
        <begin position="31"/>
        <end position="367"/>
    </location>
</feature>
<evidence type="ECO:0000313" key="14">
    <source>
        <dbReference type="Proteomes" id="UP000027195"/>
    </source>
</evidence>
<comment type="similarity">
    <text evidence="2">Belongs to the G-protein coupled receptor 4 family.</text>
</comment>
<gene>
    <name evidence="13" type="ORF">BOTBODRAFT_30259</name>
</gene>
<dbReference type="CDD" id="cd14966">
    <property type="entry name" value="7tmD_STE3"/>
    <property type="match status" value="1"/>
</dbReference>
<dbReference type="PANTHER" id="PTHR28097">
    <property type="entry name" value="PHEROMONE A FACTOR RECEPTOR"/>
    <property type="match status" value="1"/>
</dbReference>
<dbReference type="PRINTS" id="PR00899">
    <property type="entry name" value="GPCRSTE3"/>
</dbReference>
<feature type="transmembrane region" description="Helical" evidence="11">
    <location>
        <begin position="183"/>
        <end position="206"/>
    </location>
</feature>
<feature type="transmembrane region" description="Helical" evidence="11">
    <location>
        <begin position="247"/>
        <end position="266"/>
    </location>
</feature>
<name>A0A067MMY5_BOTB1</name>
<evidence type="ECO:0000256" key="7">
    <source>
        <dbReference type="ARBA" id="ARBA00023136"/>
    </source>
</evidence>
<evidence type="ECO:0000256" key="8">
    <source>
        <dbReference type="ARBA" id="ARBA00023170"/>
    </source>
</evidence>
<dbReference type="HOGENOM" id="CLU_027592_0_0_1"/>
<keyword evidence="6" id="KW-0297">G-protein coupled receptor</keyword>
<feature type="compositionally biased region" description="Basic and acidic residues" evidence="10">
    <location>
        <begin position="344"/>
        <end position="353"/>
    </location>
</feature>
<evidence type="ECO:0000256" key="11">
    <source>
        <dbReference type="SAM" id="Phobius"/>
    </source>
</evidence>
<feature type="compositionally biased region" description="Low complexity" evidence="10">
    <location>
        <begin position="354"/>
        <end position="367"/>
    </location>
</feature>
<comment type="subcellular location">
    <subcellularLocation>
        <location evidence="1">Membrane</location>
        <topology evidence="1">Multi-pass membrane protein</topology>
    </subcellularLocation>
</comment>
<dbReference type="STRING" id="930990.A0A067MMY5"/>
<dbReference type="InterPro" id="IPR001546">
    <property type="entry name" value="GPCR_Pheromne_A_rcpt"/>
</dbReference>
<sequence>MPSHWRARNVATLSVAFWLFINNVIQGVNSIIWANDVEIKIPVWCDITTKLVIGTAAGLTAAGVCIARHLESVASPRAGISTAADKRRRTIFELIMCIGAPVLAMSLHYVVQGHRFDIADPFGCSPTVYWSWAAIFIVYLPPLVLSFISAIYCSVALRWFMLRRAQFKQVLARTQSGLTTARYLRLMGFAAVQIFWTTTCAIYTLVSNFQNAPLRPWTTWADVHVNWLRIGQFPAILLSPANAPRQLFLWLTMPIAAIIWFLSFGWGEESVADYRRAISFFRRHVLRQSAQEPGLPTHTMPARGAVSPKHVQLSTQFPRAGGELKWDDDISLEFPDTNVSAPLSRRDTHEDKPPMLNDDLTTPLPPL</sequence>
<accession>A0A067MMY5</accession>
<evidence type="ECO:0000256" key="9">
    <source>
        <dbReference type="ARBA" id="ARBA00023224"/>
    </source>
</evidence>
<keyword evidence="4 11" id="KW-0812">Transmembrane</keyword>
<feature type="transmembrane region" description="Helical" evidence="11">
    <location>
        <begin position="129"/>
        <end position="162"/>
    </location>
</feature>
<feature type="signal peptide" evidence="12">
    <location>
        <begin position="1"/>
        <end position="30"/>
    </location>
</feature>
<keyword evidence="9" id="KW-0807">Transducer</keyword>
<reference evidence="14" key="1">
    <citation type="journal article" date="2014" name="Proc. Natl. Acad. Sci. U.S.A.">
        <title>Extensive sampling of basidiomycete genomes demonstrates inadequacy of the white-rot/brown-rot paradigm for wood decay fungi.</title>
        <authorList>
            <person name="Riley R."/>
            <person name="Salamov A.A."/>
            <person name="Brown D.W."/>
            <person name="Nagy L.G."/>
            <person name="Floudas D."/>
            <person name="Held B.W."/>
            <person name="Levasseur A."/>
            <person name="Lombard V."/>
            <person name="Morin E."/>
            <person name="Otillar R."/>
            <person name="Lindquist E.A."/>
            <person name="Sun H."/>
            <person name="LaButti K.M."/>
            <person name="Schmutz J."/>
            <person name="Jabbour D."/>
            <person name="Luo H."/>
            <person name="Baker S.E."/>
            <person name="Pisabarro A.G."/>
            <person name="Walton J.D."/>
            <person name="Blanchette R.A."/>
            <person name="Henrissat B."/>
            <person name="Martin F."/>
            <person name="Cullen D."/>
            <person name="Hibbett D.S."/>
            <person name="Grigoriev I.V."/>
        </authorList>
    </citation>
    <scope>NUCLEOTIDE SEQUENCE [LARGE SCALE GENOMIC DNA]</scope>
    <source>
        <strain evidence="14">FD-172 SS1</strain>
    </source>
</reference>
<keyword evidence="14" id="KW-1185">Reference proteome</keyword>
<dbReference type="OrthoDB" id="2874149at2759"/>
<feature type="transmembrane region" description="Helical" evidence="11">
    <location>
        <begin position="91"/>
        <end position="109"/>
    </location>
</feature>
<dbReference type="GO" id="GO:0005886">
    <property type="term" value="C:plasma membrane"/>
    <property type="evidence" value="ECO:0007669"/>
    <property type="project" value="TreeGrafter"/>
</dbReference>
<dbReference type="EMBL" id="KL198025">
    <property type="protein sequence ID" value="KDQ16884.1"/>
    <property type="molecule type" value="Genomic_DNA"/>
</dbReference>
<evidence type="ECO:0000256" key="12">
    <source>
        <dbReference type="SAM" id="SignalP"/>
    </source>
</evidence>
<dbReference type="GO" id="GO:0004933">
    <property type="term" value="F:mating-type a-factor pheromone receptor activity"/>
    <property type="evidence" value="ECO:0007669"/>
    <property type="project" value="InterPro"/>
</dbReference>
<dbReference type="GO" id="GO:0000750">
    <property type="term" value="P:pheromone-dependent signal transduction involved in conjugation with cellular fusion"/>
    <property type="evidence" value="ECO:0007669"/>
    <property type="project" value="TreeGrafter"/>
</dbReference>
<organism evidence="13 14">
    <name type="scientific">Botryobasidium botryosum (strain FD-172 SS1)</name>
    <dbReference type="NCBI Taxonomy" id="930990"/>
    <lineage>
        <taxon>Eukaryota</taxon>
        <taxon>Fungi</taxon>
        <taxon>Dikarya</taxon>
        <taxon>Basidiomycota</taxon>
        <taxon>Agaricomycotina</taxon>
        <taxon>Agaricomycetes</taxon>
        <taxon>Cantharellales</taxon>
        <taxon>Botryobasidiaceae</taxon>
        <taxon>Botryobasidium</taxon>
    </lineage>
</organism>
<keyword evidence="12" id="KW-0732">Signal</keyword>
<dbReference type="FunCoup" id="A0A067MMY5">
    <property type="interactions" value="88"/>
</dbReference>
<dbReference type="InParanoid" id="A0A067MMY5"/>
<dbReference type="Proteomes" id="UP000027195">
    <property type="component" value="Unassembled WGS sequence"/>
</dbReference>
<dbReference type="Pfam" id="PF02076">
    <property type="entry name" value="STE3"/>
    <property type="match status" value="1"/>
</dbReference>